<dbReference type="PROSITE" id="PS50966">
    <property type="entry name" value="ZF_SWIM"/>
    <property type="match status" value="1"/>
</dbReference>
<reference evidence="4 5" key="1">
    <citation type="submission" date="2025-05" db="UniProtKB">
        <authorList>
            <consortium name="RefSeq"/>
        </authorList>
    </citation>
    <scope>IDENTIFICATION</scope>
</reference>
<dbReference type="InterPro" id="IPR052579">
    <property type="entry name" value="Zinc_finger_SWIM"/>
</dbReference>
<feature type="domain" description="SWIM-type" evidence="2">
    <location>
        <begin position="108"/>
        <end position="139"/>
    </location>
</feature>
<protein>
    <submittedName>
        <fullName evidence="4">Uncharacterized protein LOC136080315</fullName>
    </submittedName>
    <submittedName>
        <fullName evidence="5">Uncharacterized protein LOC136080316</fullName>
    </submittedName>
</protein>
<dbReference type="InterPro" id="IPR007527">
    <property type="entry name" value="Znf_SWIM"/>
</dbReference>
<evidence type="ECO:0000259" key="2">
    <source>
        <dbReference type="PROSITE" id="PS50966"/>
    </source>
</evidence>
<dbReference type="PANTHER" id="PTHR31569:SF4">
    <property type="entry name" value="SWIM-TYPE DOMAIN-CONTAINING PROTEIN"/>
    <property type="match status" value="1"/>
</dbReference>
<gene>
    <name evidence="4" type="primary">LOC136080315</name>
    <name evidence="5" type="synonym">LOC136080316</name>
</gene>
<sequence length="354" mass="39603">MNSTNNRLENFNGKLKEVIECNSSLEDFLDKFYVVLTSMRNERDHKTIFQMQKVSVDVFDPNSAEAAYKKVLTLYAARHVLKQMSLLKEVTLLPGEHGQFIANSHEGVHTVTSNFCSCMFRKSMSLPCCHIFAARQMLGIILFDTELCSERWKLQYYRQHQRAFGTPVMVEKSATVDFHVTPNIKVYSQHEKFKLAVQETSLPATLVSESTGQTLEQRLSLLRALSKGWAKGKVMVVNELIEEDDLVTSKKISKQTGASSLPVKLVVFDAISLTTFSAVGTVNSIDSPISIDVSTISASICSTNTSKMSASNNVSYTDSINSLRCTANNNFLSEQAEIAEKAPNQQEELDIWEE</sequence>
<evidence type="ECO:0000313" key="3">
    <source>
        <dbReference type="Proteomes" id="UP001652625"/>
    </source>
</evidence>
<accession>A0ABM4BV13</accession>
<keyword evidence="1" id="KW-0479">Metal-binding</keyword>
<keyword evidence="1" id="KW-0863">Zinc-finger</keyword>
<evidence type="ECO:0000256" key="1">
    <source>
        <dbReference type="PROSITE-ProRule" id="PRU00325"/>
    </source>
</evidence>
<proteinExistence type="predicted"/>
<keyword evidence="3" id="KW-1185">Reference proteome</keyword>
<dbReference type="RefSeq" id="XP_065653006.1">
    <property type="nucleotide sequence ID" value="XM_065796934.1"/>
</dbReference>
<name>A0ABM4BV13_HYDVU</name>
<dbReference type="RefSeq" id="XP_065653005.1">
    <property type="nucleotide sequence ID" value="XM_065796933.1"/>
</dbReference>
<keyword evidence="1" id="KW-0862">Zinc</keyword>
<dbReference type="Proteomes" id="UP001652625">
    <property type="component" value="Chromosome 05"/>
</dbReference>
<dbReference type="PANTHER" id="PTHR31569">
    <property type="entry name" value="SWIM-TYPE DOMAIN-CONTAINING PROTEIN"/>
    <property type="match status" value="1"/>
</dbReference>
<evidence type="ECO:0000313" key="5">
    <source>
        <dbReference type="RefSeq" id="XP_065653006.1"/>
    </source>
</evidence>
<organism evidence="3 4">
    <name type="scientific">Hydra vulgaris</name>
    <name type="common">Hydra</name>
    <name type="synonym">Hydra attenuata</name>
    <dbReference type="NCBI Taxonomy" id="6087"/>
    <lineage>
        <taxon>Eukaryota</taxon>
        <taxon>Metazoa</taxon>
        <taxon>Cnidaria</taxon>
        <taxon>Hydrozoa</taxon>
        <taxon>Hydroidolina</taxon>
        <taxon>Anthoathecata</taxon>
        <taxon>Aplanulata</taxon>
        <taxon>Hydridae</taxon>
        <taxon>Hydra</taxon>
    </lineage>
</organism>
<evidence type="ECO:0000313" key="4">
    <source>
        <dbReference type="RefSeq" id="XP_065653005.1"/>
    </source>
</evidence>
<dbReference type="GeneID" id="136080315"/>